<evidence type="ECO:0000313" key="2">
    <source>
        <dbReference type="Proteomes" id="UP001107558"/>
    </source>
</evidence>
<gene>
    <name evidence="1" type="ORF">PVAND_004428</name>
</gene>
<protein>
    <submittedName>
        <fullName evidence="1">Uncharacterized protein</fullName>
    </submittedName>
</protein>
<dbReference type="EMBL" id="JADBJN010000002">
    <property type="protein sequence ID" value="KAG5674458.1"/>
    <property type="molecule type" value="Genomic_DNA"/>
</dbReference>
<organism evidence="1 2">
    <name type="scientific">Polypedilum vanderplanki</name>
    <name type="common">Sleeping chironomid midge</name>
    <dbReference type="NCBI Taxonomy" id="319348"/>
    <lineage>
        <taxon>Eukaryota</taxon>
        <taxon>Metazoa</taxon>
        <taxon>Ecdysozoa</taxon>
        <taxon>Arthropoda</taxon>
        <taxon>Hexapoda</taxon>
        <taxon>Insecta</taxon>
        <taxon>Pterygota</taxon>
        <taxon>Neoptera</taxon>
        <taxon>Endopterygota</taxon>
        <taxon>Diptera</taxon>
        <taxon>Nematocera</taxon>
        <taxon>Chironomoidea</taxon>
        <taxon>Chironomidae</taxon>
        <taxon>Chironominae</taxon>
        <taxon>Polypedilum</taxon>
        <taxon>Polypedilum</taxon>
    </lineage>
</organism>
<dbReference type="OrthoDB" id="7783224at2759"/>
<name>A0A9J6BXI9_POLVA</name>
<dbReference type="InterPro" id="IPR036322">
    <property type="entry name" value="WD40_repeat_dom_sf"/>
</dbReference>
<dbReference type="SUPFAM" id="SSF50978">
    <property type="entry name" value="WD40 repeat-like"/>
    <property type="match status" value="1"/>
</dbReference>
<reference evidence="1" key="1">
    <citation type="submission" date="2021-03" db="EMBL/GenBank/DDBJ databases">
        <title>Chromosome level genome of the anhydrobiotic midge Polypedilum vanderplanki.</title>
        <authorList>
            <person name="Yoshida Y."/>
            <person name="Kikawada T."/>
            <person name="Gusev O."/>
        </authorList>
    </citation>
    <scope>NUCLEOTIDE SEQUENCE</scope>
    <source>
        <strain evidence="1">NIAS01</strain>
        <tissue evidence="1">Whole body or cell culture</tissue>
    </source>
</reference>
<evidence type="ECO:0000313" key="1">
    <source>
        <dbReference type="EMBL" id="KAG5674458.1"/>
    </source>
</evidence>
<sequence>MKKGLLQRASKNWEEIKLVNVPIKDEPFTECHNDLRKSVLQLDSSKSLDNNETTLVATKQQQNQQQQQQHRKVQSMIAVRKDYSYKYLSNSKMMTPVSVATANCAPSSSSISSQYNYLDISQNISQSQSFASVQQQQQTTIIKKEMNCSSNTKPLLLKRQQKPLKITFKPKEVSKRSIKPNISILERHDYDCRPKIIKLEKNCEELREIDYDYEKNTLCAIDKIQMKEIKSSSNTENLTYNNVPITDCSDIKIEKKTTRKEYCERDKLKVIVAQEENSSPVTVKQEYCDYSTPTTSQESIKQLRQPTLSTESKDSQNINKINNKINIIFQLNDNTKSLRKNIILHRRTPKKMVQKITIKEANNNSTTKIQSDCETTLVPENKILCTIETQTEELKKFVMNMSITNPLKDEITEHLFFENDIMISLQSNTISFFSIDRLSLLLKKGETDFQLIDRISRRVHDIQVDCDNKFQRLCYNDRNILPIYVEMRAKQKQLDDPQINCPIAFLYCNIYYIDQNHAKFSSVHLDTVKSIVDDIKYTTVPNSSYFIMSWHENSPDKKASMSGIVKYKLTPNLDLAKLASIRPFPKLDYRIKQMYCGKDLQLFTIGDTQVSIFNYESGDLLMSFDLMKFYGINLTSFTYEGSYLFLVYLADIDDDFTVRKLMVIGVHKYDTNSFKVIQSIPVKIGRYEKILSRTITSTNHLIVTFSNGSSILMYLNNFQDVHVKCSPKSSMLVANNDYMIATSSDNINNVALCHFTEYFLND</sequence>
<dbReference type="Proteomes" id="UP001107558">
    <property type="component" value="Chromosome 2"/>
</dbReference>
<proteinExistence type="predicted"/>
<accession>A0A9J6BXI9</accession>
<comment type="caution">
    <text evidence="1">The sequence shown here is derived from an EMBL/GenBank/DDBJ whole genome shotgun (WGS) entry which is preliminary data.</text>
</comment>
<keyword evidence="2" id="KW-1185">Reference proteome</keyword>
<dbReference type="AlphaFoldDB" id="A0A9J6BXI9"/>